<dbReference type="InterPro" id="IPR011110">
    <property type="entry name" value="Reg_prop"/>
</dbReference>
<dbReference type="GO" id="GO:0052621">
    <property type="term" value="F:diguanylate cyclase activity"/>
    <property type="evidence" value="ECO:0007669"/>
    <property type="project" value="UniProtKB-EC"/>
</dbReference>
<dbReference type="EC" id="2.7.7.65" evidence="1"/>
<dbReference type="InterPro" id="IPR011123">
    <property type="entry name" value="Y_Y_Y"/>
</dbReference>
<dbReference type="InterPro" id="IPR013783">
    <property type="entry name" value="Ig-like_fold"/>
</dbReference>
<evidence type="ECO:0000313" key="5">
    <source>
        <dbReference type="Proteomes" id="UP000288587"/>
    </source>
</evidence>
<evidence type="ECO:0000256" key="2">
    <source>
        <dbReference type="SAM" id="SignalP"/>
    </source>
</evidence>
<dbReference type="SUPFAM" id="SSF55073">
    <property type="entry name" value="Nucleotide cyclase"/>
    <property type="match status" value="1"/>
</dbReference>
<keyword evidence="2" id="KW-0732">Signal</keyword>
<dbReference type="Proteomes" id="UP000288587">
    <property type="component" value="Unassembled WGS sequence"/>
</dbReference>
<dbReference type="AlphaFoldDB" id="A0A437LI30"/>
<evidence type="ECO:0000259" key="3">
    <source>
        <dbReference type="PROSITE" id="PS50887"/>
    </source>
</evidence>
<dbReference type="OrthoDB" id="5477914at2"/>
<dbReference type="NCBIfam" id="TIGR00254">
    <property type="entry name" value="GGDEF"/>
    <property type="match status" value="1"/>
</dbReference>
<dbReference type="CDD" id="cd01949">
    <property type="entry name" value="GGDEF"/>
    <property type="match status" value="1"/>
</dbReference>
<dbReference type="InterPro" id="IPR000160">
    <property type="entry name" value="GGDEF_dom"/>
</dbReference>
<dbReference type="Gene3D" id="2.130.10.10">
    <property type="entry name" value="YVTN repeat-like/Quinoprotein amine dehydrogenase"/>
    <property type="match status" value="3"/>
</dbReference>
<protein>
    <recommendedName>
        <fullName evidence="1">diguanylate cyclase</fullName>
        <ecNumber evidence="1">2.7.7.65</ecNumber>
    </recommendedName>
</protein>
<dbReference type="PANTHER" id="PTHR45138:SF5">
    <property type="entry name" value="BIFUNCTIONAL PERIPLASMIC SUBSTRATE BINDING PROTEIN_CYTOPLASMIC DIGUANYLATE CYCLASE"/>
    <property type="match status" value="1"/>
</dbReference>
<evidence type="ECO:0000313" key="4">
    <source>
        <dbReference type="EMBL" id="RVT85039.1"/>
    </source>
</evidence>
<feature type="chain" id="PRO_5019022232" description="diguanylate cyclase" evidence="2">
    <location>
        <begin position="23"/>
        <end position="1046"/>
    </location>
</feature>
<dbReference type="RefSeq" id="WP_127683441.1">
    <property type="nucleotide sequence ID" value="NZ_SACM01000003.1"/>
</dbReference>
<dbReference type="GO" id="GO:0043709">
    <property type="term" value="P:cell adhesion involved in single-species biofilm formation"/>
    <property type="evidence" value="ECO:0007669"/>
    <property type="project" value="TreeGrafter"/>
</dbReference>
<dbReference type="SMART" id="SM00267">
    <property type="entry name" value="GGDEF"/>
    <property type="match status" value="1"/>
</dbReference>
<reference evidence="4 5" key="1">
    <citation type="submission" date="2019-01" db="EMBL/GenBank/DDBJ databases">
        <authorList>
            <person name="Chen W.-M."/>
        </authorList>
    </citation>
    <scope>NUCLEOTIDE SEQUENCE [LARGE SCALE GENOMIC DNA]</scope>
    <source>
        <strain evidence="4 5">CCP-18</strain>
    </source>
</reference>
<dbReference type="SUPFAM" id="SSF63829">
    <property type="entry name" value="Calcium-dependent phosphotriesterase"/>
    <property type="match status" value="2"/>
</dbReference>
<accession>A0A437LI30</accession>
<name>A0A437LI30_9BURK</name>
<dbReference type="Gene3D" id="3.30.70.270">
    <property type="match status" value="1"/>
</dbReference>
<sequence length="1046" mass="113300">MRRAVWAGIGAWVWGAWCAAWAAPSAALPPQPLAEPRFESLSDAGSIPDGVVSSVALDPNGMVWVGTSVGLLRYDGHHFVPVSMAGLGRTGVGTTFVRTLMAARDGRIWVGTDGRLLGAYDPRTEQWQVYRHDPKQPDSLGGVVRTLAEDAQGRIWVGSNGGGLQVLAPGSDRFQRYGAAEGLPDPRVQQITIGPDGTVWVGTWNGLVRLLPGAQRLTPLPLHDDTELRLAGQVVHAITLLPDASLWLGTQDGELWRVALAEGVATQLDRRPGTLGAVQTITAVNARELWVGRGAGIELRDPANGLLLRSLRPRASKPWSLAGADIRAILRDPADLLWVAGYGTGLQRVNNLDQALWVRRADEDPRSAMAEPDVRSLLALQDGTVWAGTNDRGIAILDSALRTVGGIAGGQQGLEPGRVTALAQGPNGHLWVGVESKVYEFAHAKAQAVPHEVGRGRLRRLMVDREGVVWAGTQDGLYRRAAAGGRFERVAHHDGRALVGGVNAIEQAPDGKLWVGAEAGLFPIAAGGKALAPIAYAPQGGLASPNVVGLLIGRDGTLWVDTTAGLHRMSAWDGRQATMAYLGEQPGVGTEAFGANLLEDARGKLWTHRGVYDPVQQRARQLGVADGVDIGSAWFRAYAKASDGRLLFGGSRGVLVVQPQAFELTRFMPQVVPTVLRIGSREVPLARLQPTLVLAPDERSFSLEFAAMDLSDPARNRYRFRLKGVDADWIESRTRQRLATYGGLAPGRYTLEVQGSNRHGEWSPKLLSVQVQVQPAWWQTWWGRGLVLLGLLGLGWAGAHWRTRLLRKRQSELQEQVSIATHALEAKSKALEQSALTDPLTGMHNRRFVLQRLDDDQRLARRHLEEALRLGHPPPTDADLSFVMIDLDHFKRINDELGHAAGDAVLVQMRPRLQKVFRDSDYLVRWGGEEFLVVARGTSREGLADLAERARCAVADEPFIIPDGEPLRVTCSIGFACYPLDPAEPRGAPWSAVLAVADAALYAAKREGRNRWVGVVQGRGTPFAIAQSLSGELECEARVVRGAPGP</sequence>
<feature type="signal peptide" evidence="2">
    <location>
        <begin position="1"/>
        <end position="22"/>
    </location>
</feature>
<dbReference type="Pfam" id="PF07495">
    <property type="entry name" value="Y_Y_Y"/>
    <property type="match status" value="1"/>
</dbReference>
<dbReference type="Pfam" id="PF07494">
    <property type="entry name" value="Reg_prop"/>
    <property type="match status" value="4"/>
</dbReference>
<comment type="caution">
    <text evidence="4">The sequence shown here is derived from an EMBL/GenBank/DDBJ whole genome shotgun (WGS) entry which is preliminary data.</text>
</comment>
<proteinExistence type="predicted"/>
<dbReference type="PROSITE" id="PS50887">
    <property type="entry name" value="GGDEF"/>
    <property type="match status" value="1"/>
</dbReference>
<dbReference type="InterPro" id="IPR015943">
    <property type="entry name" value="WD40/YVTN_repeat-like_dom_sf"/>
</dbReference>
<gene>
    <name evidence="4" type="ORF">EOD73_13055</name>
</gene>
<dbReference type="InterPro" id="IPR043128">
    <property type="entry name" value="Rev_trsase/Diguanyl_cyclase"/>
</dbReference>
<dbReference type="InterPro" id="IPR050469">
    <property type="entry name" value="Diguanylate_Cyclase"/>
</dbReference>
<dbReference type="PANTHER" id="PTHR45138">
    <property type="entry name" value="REGULATORY COMPONENTS OF SENSORY TRANSDUCTION SYSTEM"/>
    <property type="match status" value="1"/>
</dbReference>
<dbReference type="InterPro" id="IPR029787">
    <property type="entry name" value="Nucleotide_cyclase"/>
</dbReference>
<dbReference type="GO" id="GO:1902201">
    <property type="term" value="P:negative regulation of bacterial-type flagellum-dependent cell motility"/>
    <property type="evidence" value="ECO:0007669"/>
    <property type="project" value="TreeGrafter"/>
</dbReference>
<dbReference type="GO" id="GO:0005886">
    <property type="term" value="C:plasma membrane"/>
    <property type="evidence" value="ECO:0007669"/>
    <property type="project" value="TreeGrafter"/>
</dbReference>
<feature type="domain" description="GGDEF" evidence="3">
    <location>
        <begin position="878"/>
        <end position="1017"/>
    </location>
</feature>
<dbReference type="Gene3D" id="2.60.40.10">
    <property type="entry name" value="Immunoglobulins"/>
    <property type="match status" value="1"/>
</dbReference>
<dbReference type="EMBL" id="SACM01000003">
    <property type="protein sequence ID" value="RVT85039.1"/>
    <property type="molecule type" value="Genomic_DNA"/>
</dbReference>
<keyword evidence="5" id="KW-1185">Reference proteome</keyword>
<organism evidence="4 5">
    <name type="scientific">Inhella crocodyli</name>
    <dbReference type="NCBI Taxonomy" id="2499851"/>
    <lineage>
        <taxon>Bacteria</taxon>
        <taxon>Pseudomonadati</taxon>
        <taxon>Pseudomonadota</taxon>
        <taxon>Betaproteobacteria</taxon>
        <taxon>Burkholderiales</taxon>
        <taxon>Sphaerotilaceae</taxon>
        <taxon>Inhella</taxon>
    </lineage>
</organism>
<dbReference type="Pfam" id="PF00990">
    <property type="entry name" value="GGDEF"/>
    <property type="match status" value="1"/>
</dbReference>
<evidence type="ECO:0000256" key="1">
    <source>
        <dbReference type="ARBA" id="ARBA00012528"/>
    </source>
</evidence>